<organism evidence="7 8">
    <name type="scientific">Gnathostoma spinigerum</name>
    <dbReference type="NCBI Taxonomy" id="75299"/>
    <lineage>
        <taxon>Eukaryota</taxon>
        <taxon>Metazoa</taxon>
        <taxon>Ecdysozoa</taxon>
        <taxon>Nematoda</taxon>
        <taxon>Chromadorea</taxon>
        <taxon>Rhabditida</taxon>
        <taxon>Spirurina</taxon>
        <taxon>Gnathostomatomorpha</taxon>
        <taxon>Gnathostomatoidea</taxon>
        <taxon>Gnathostomatidae</taxon>
        <taxon>Gnathostoma</taxon>
    </lineage>
</organism>
<dbReference type="EC" id="2.1.1.22" evidence="2"/>
<dbReference type="EMBL" id="JBGFUD010000319">
    <property type="protein sequence ID" value="MFH4974256.1"/>
    <property type="molecule type" value="Genomic_DNA"/>
</dbReference>
<keyword evidence="3" id="KW-0489">Methyltransferase</keyword>
<feature type="compositionally biased region" description="Acidic residues" evidence="6">
    <location>
        <begin position="32"/>
        <end position="41"/>
    </location>
</feature>
<dbReference type="PANTHER" id="PTHR12303:SF6">
    <property type="entry name" value="CARNOSINE N-METHYLTRANSFERASE"/>
    <property type="match status" value="1"/>
</dbReference>
<keyword evidence="5" id="KW-0949">S-adenosyl-L-methionine</keyword>
<keyword evidence="4" id="KW-0808">Transferase</keyword>
<dbReference type="Proteomes" id="UP001608902">
    <property type="component" value="Unassembled WGS sequence"/>
</dbReference>
<evidence type="ECO:0000313" key="7">
    <source>
        <dbReference type="EMBL" id="MFH4974256.1"/>
    </source>
</evidence>
<feature type="region of interest" description="Disordered" evidence="6">
    <location>
        <begin position="1"/>
        <end position="69"/>
    </location>
</feature>
<dbReference type="SUPFAM" id="SSF53335">
    <property type="entry name" value="S-adenosyl-L-methionine-dependent methyltransferases"/>
    <property type="match status" value="1"/>
</dbReference>
<evidence type="ECO:0000256" key="5">
    <source>
        <dbReference type="ARBA" id="ARBA00022691"/>
    </source>
</evidence>
<evidence type="ECO:0000256" key="4">
    <source>
        <dbReference type="ARBA" id="ARBA00022679"/>
    </source>
</evidence>
<name>A0ABD6E4E0_9BILA</name>
<dbReference type="GO" id="GO:0032259">
    <property type="term" value="P:methylation"/>
    <property type="evidence" value="ECO:0007669"/>
    <property type="project" value="UniProtKB-KW"/>
</dbReference>
<evidence type="ECO:0000256" key="1">
    <source>
        <dbReference type="ARBA" id="ARBA00010086"/>
    </source>
</evidence>
<proteinExistence type="inferred from homology"/>
<reference evidence="7 8" key="1">
    <citation type="submission" date="2024-08" db="EMBL/GenBank/DDBJ databases">
        <title>Gnathostoma spinigerum genome.</title>
        <authorList>
            <person name="Gonzalez-Bertolin B."/>
            <person name="Monzon S."/>
            <person name="Zaballos A."/>
            <person name="Jimenez P."/>
            <person name="Dekumyoy P."/>
            <person name="Varona S."/>
            <person name="Cuesta I."/>
            <person name="Sumanam S."/>
            <person name="Adisakwattana P."/>
            <person name="Gasser R.B."/>
            <person name="Hernandez-Gonzalez A."/>
            <person name="Young N.D."/>
            <person name="Perteguer M.J."/>
        </authorList>
    </citation>
    <scope>NUCLEOTIDE SEQUENCE [LARGE SCALE GENOMIC DNA]</scope>
    <source>
        <strain evidence="7">AL3</strain>
        <tissue evidence="7">Liver</tissue>
    </source>
</reference>
<comment type="caution">
    <text evidence="7">The sequence shown here is derived from an EMBL/GenBank/DDBJ whole genome shotgun (WGS) entry which is preliminary data.</text>
</comment>
<dbReference type="AlphaFoldDB" id="A0ABD6E4E0"/>
<protein>
    <recommendedName>
        <fullName evidence="2">carnosine N-methyltransferase</fullName>
        <ecNumber evidence="2">2.1.1.22</ecNumber>
    </recommendedName>
</protein>
<accession>A0ABD6E4E0</accession>
<dbReference type="PANTHER" id="PTHR12303">
    <property type="entry name" value="CARNOSINE N-METHYLTRANSFERASE"/>
    <property type="match status" value="1"/>
</dbReference>
<evidence type="ECO:0000256" key="6">
    <source>
        <dbReference type="SAM" id="MobiDB-lite"/>
    </source>
</evidence>
<dbReference type="GO" id="GO:0030735">
    <property type="term" value="F:carnosine N-methyltransferase activity"/>
    <property type="evidence" value="ECO:0007669"/>
    <property type="project" value="UniProtKB-EC"/>
</dbReference>
<keyword evidence="8" id="KW-1185">Reference proteome</keyword>
<dbReference type="SMART" id="SM01296">
    <property type="entry name" value="N2227"/>
    <property type="match status" value="1"/>
</dbReference>
<evidence type="ECO:0000313" key="8">
    <source>
        <dbReference type="Proteomes" id="UP001608902"/>
    </source>
</evidence>
<dbReference type="Gene3D" id="3.40.50.150">
    <property type="entry name" value="Vaccinia Virus protein VP39"/>
    <property type="match status" value="1"/>
</dbReference>
<dbReference type="InterPro" id="IPR029063">
    <property type="entry name" value="SAM-dependent_MTases_sf"/>
</dbReference>
<sequence length="423" mass="48457">MDQSGEEMVVTNEDSQDSAESCGLVMRRSGEIDDTFSEDDMVAATSKSVSGPSEIAQSSNSSERTDEEEEVKAAEKLLNSMFYYERYGKEKIMRNASVFRRLPSRHKELLVHNYTRHLSRMKECVEQNEKVLKMLLARGLPLFGKDHSFYTASQIMQTRPATEEEMSKVRSTMKQISRDWSADGKAERDSCYAAVIDSLRRHFPKRNERAAIHILIPGAGLCRLCWELVSDGFSVHGNEFSLSMLLVANVILNACEKVNEFIFYPYVLETCNNWTYDDIVRPVMFPDVCPATHVLNRKNTFSMTAGEFVQTFGGSENNWSVILTVFFIDTARNVLDYVDTIHRILKKGGLWINFGPLTYHYADSNEDSIELPYAEIIRVIKTKGFRFLRDDRREKVPPALYACNSMSMLTYQYNCGFFECVKL</sequence>
<gene>
    <name evidence="7" type="ORF">AB6A40_000965</name>
</gene>
<dbReference type="InterPro" id="IPR012901">
    <property type="entry name" value="CARME"/>
</dbReference>
<comment type="similarity">
    <text evidence="1">Belongs to the carnosine N-methyltransferase family.</text>
</comment>
<evidence type="ECO:0000256" key="3">
    <source>
        <dbReference type="ARBA" id="ARBA00022603"/>
    </source>
</evidence>
<feature type="compositionally biased region" description="Polar residues" evidence="6">
    <location>
        <begin position="45"/>
        <end position="62"/>
    </location>
</feature>
<evidence type="ECO:0000256" key="2">
    <source>
        <dbReference type="ARBA" id="ARBA00012003"/>
    </source>
</evidence>
<dbReference type="Pfam" id="PF07942">
    <property type="entry name" value="CARME"/>
    <property type="match status" value="1"/>
</dbReference>